<dbReference type="AlphaFoldDB" id="A0ABD3RGF8"/>
<sequence>MQRISHRQHPLPVTIVVRNFFPPLAPHGRTSSSIIGADIPNDGAYHADDEECEDDVDDVDVATESRHRRPPRHVGTLTTSSVEGRCAMASREVLRATRLDVVVVVGGGDGGGGGRRPQDVDECDDGTDDRDEHDDRRALSSRTEAEVVFSSTRTNPSAHPRWDHVNELLPPQRPRRRGGYDDDGRGGGIICDWRARIVVLDDDDIVLPSGGMDDRDGRDGAGMRSNATILAEVPLDPTRLRRLHRPTRDDVDTNDDAHDEYDEYDDDDDVMAIPPSLPPNSILIRYDDGITRVMPELYRHLVRCGAIRDDDVSTRFDIVVHDDEKNGGSAADPMMRMFRDRRADDGGRGGGSYAIFEDGAFSLLPEAAEEIAEDDDVDDGESGSVDEYDDESATGDDGIANPKTTYDDVDGRAYSRRTSSSNLYDNDKIFDLLGGGCGTAASSSSAAATTAASASVVASDDGRIFDSLGGGDRATVRVDADDVTAAVVPAYDDELSELLGGGESESTTAVNDSSRELIQDGPTAFVKDGISEDKPGSISEKTTAYDDVEIPRADANELSSSSSSTCIVQTIPKEELPSLPQSPPPSEEQAEIEELRRLVRKEQRLLEEEQQRIAQGTIQLRSLMQQVQLIEDETRKAERTISAERVVSINTPVNPPNYPRHQFTIADLPFPDDVHTLVVSDDEISAALGYVCQMVSLTSKYLGIPLRYALICKFSRSAVLYLGRRDGSNDSRTVYPLFRERGVIDREQLDYGLTLLDRNVNCLLRVRQVGFRNDWNLLAKIDRLFAHVVDGE</sequence>
<keyword evidence="5" id="KW-1185">Reference proteome</keyword>
<proteinExistence type="predicted"/>
<accession>A0ABD3RGF8</accession>
<reference evidence="4 5" key="1">
    <citation type="submission" date="2024-10" db="EMBL/GenBank/DDBJ databases">
        <title>Updated reference genomes for cyclostephanoid diatoms.</title>
        <authorList>
            <person name="Roberts W.R."/>
            <person name="Alverson A.J."/>
        </authorList>
    </citation>
    <scope>NUCLEOTIDE SEQUENCE [LARGE SCALE GENOMIC DNA]</scope>
    <source>
        <strain evidence="4 5">AJA228-03</strain>
    </source>
</reference>
<evidence type="ECO:0000313" key="5">
    <source>
        <dbReference type="Proteomes" id="UP001530377"/>
    </source>
</evidence>
<feature type="region of interest" description="Disordered" evidence="3">
    <location>
        <begin position="497"/>
        <end position="539"/>
    </location>
</feature>
<feature type="region of interest" description="Disordered" evidence="3">
    <location>
        <begin position="107"/>
        <end position="183"/>
    </location>
</feature>
<evidence type="ECO:0000256" key="1">
    <source>
        <dbReference type="ARBA" id="ARBA00023054"/>
    </source>
</evidence>
<protein>
    <submittedName>
        <fullName evidence="4">Uncharacterized protein</fullName>
    </submittedName>
</protein>
<dbReference type="PANTHER" id="PTHR15157:SF5">
    <property type="entry name" value="UV RADIATION RESISTANCE-ASSOCIATED GENE PROTEIN"/>
    <property type="match status" value="1"/>
</dbReference>
<feature type="region of interest" description="Disordered" evidence="3">
    <location>
        <begin position="372"/>
        <end position="407"/>
    </location>
</feature>
<feature type="compositionally biased region" description="Acidic residues" evidence="3">
    <location>
        <begin position="252"/>
        <end position="270"/>
    </location>
</feature>
<dbReference type="PANTHER" id="PTHR15157">
    <property type="entry name" value="UV RADIATION RESISTANCE-ASSOCIATED GENE PROTEIN"/>
    <property type="match status" value="1"/>
</dbReference>
<feature type="region of interest" description="Disordered" evidence="3">
    <location>
        <begin position="242"/>
        <end position="274"/>
    </location>
</feature>
<feature type="compositionally biased region" description="Acidic residues" evidence="3">
    <location>
        <begin position="120"/>
        <end position="132"/>
    </location>
</feature>
<gene>
    <name evidence="4" type="ORF">ACHAXA_009386</name>
</gene>
<evidence type="ECO:0000256" key="3">
    <source>
        <dbReference type="SAM" id="MobiDB-lite"/>
    </source>
</evidence>
<feature type="compositionally biased region" description="Acidic residues" evidence="3">
    <location>
        <begin position="372"/>
        <end position="394"/>
    </location>
</feature>
<organism evidence="4 5">
    <name type="scientific">Cyclostephanos tholiformis</name>
    <dbReference type="NCBI Taxonomy" id="382380"/>
    <lineage>
        <taxon>Eukaryota</taxon>
        <taxon>Sar</taxon>
        <taxon>Stramenopiles</taxon>
        <taxon>Ochrophyta</taxon>
        <taxon>Bacillariophyta</taxon>
        <taxon>Coscinodiscophyceae</taxon>
        <taxon>Thalassiosirophycidae</taxon>
        <taxon>Stephanodiscales</taxon>
        <taxon>Stephanodiscaceae</taxon>
        <taxon>Cyclostephanos</taxon>
    </lineage>
</organism>
<name>A0ABD3RGF8_9STRA</name>
<dbReference type="Proteomes" id="UP001530377">
    <property type="component" value="Unassembled WGS sequence"/>
</dbReference>
<evidence type="ECO:0000313" key="4">
    <source>
        <dbReference type="EMBL" id="KAL3812127.1"/>
    </source>
</evidence>
<feature type="coiled-coil region" evidence="2">
    <location>
        <begin position="592"/>
        <end position="640"/>
    </location>
</feature>
<comment type="caution">
    <text evidence="4">The sequence shown here is derived from an EMBL/GenBank/DDBJ whole genome shotgun (WGS) entry which is preliminary data.</text>
</comment>
<keyword evidence="1 2" id="KW-0175">Coiled coil</keyword>
<dbReference type="EMBL" id="JALLPB020000215">
    <property type="protein sequence ID" value="KAL3812127.1"/>
    <property type="molecule type" value="Genomic_DNA"/>
</dbReference>
<evidence type="ECO:0000256" key="2">
    <source>
        <dbReference type="SAM" id="Coils"/>
    </source>
</evidence>